<dbReference type="RefSeq" id="WP_145091566.1">
    <property type="nucleotide sequence ID" value="NZ_CP036274.1"/>
</dbReference>
<accession>A0A517YET9</accession>
<dbReference type="AlphaFoldDB" id="A0A517YET9"/>
<name>A0A517YET9_9BACT</name>
<protein>
    <recommendedName>
        <fullName evidence="1">Putative restriction endonuclease domain-containing protein</fullName>
    </recommendedName>
</protein>
<dbReference type="PANTHER" id="PTHR34107:SF1">
    <property type="entry name" value="SLL0198 PROTEIN"/>
    <property type="match status" value="1"/>
</dbReference>
<evidence type="ECO:0000313" key="2">
    <source>
        <dbReference type="EMBL" id="QDU28755.1"/>
    </source>
</evidence>
<organism evidence="2 3">
    <name type="scientific">Anatilimnocola aggregata</name>
    <dbReference type="NCBI Taxonomy" id="2528021"/>
    <lineage>
        <taxon>Bacteria</taxon>
        <taxon>Pseudomonadati</taxon>
        <taxon>Planctomycetota</taxon>
        <taxon>Planctomycetia</taxon>
        <taxon>Pirellulales</taxon>
        <taxon>Pirellulaceae</taxon>
        <taxon>Anatilimnocola</taxon>
    </lineage>
</organism>
<dbReference type="InterPro" id="IPR008538">
    <property type="entry name" value="Uma2"/>
</dbReference>
<feature type="domain" description="Putative restriction endonuclease" evidence="1">
    <location>
        <begin position="48"/>
        <end position="214"/>
    </location>
</feature>
<gene>
    <name evidence="2" type="ORF">ETAA8_38600</name>
</gene>
<dbReference type="OrthoDB" id="1807117at2"/>
<dbReference type="InterPro" id="IPR012296">
    <property type="entry name" value="Nuclease_put_TT1808"/>
</dbReference>
<dbReference type="PANTHER" id="PTHR34107">
    <property type="entry name" value="SLL0198 PROTEIN-RELATED"/>
    <property type="match status" value="1"/>
</dbReference>
<keyword evidence="3" id="KW-1185">Reference proteome</keyword>
<dbReference type="EMBL" id="CP036274">
    <property type="protein sequence ID" value="QDU28755.1"/>
    <property type="molecule type" value="Genomic_DNA"/>
</dbReference>
<dbReference type="SUPFAM" id="SSF52980">
    <property type="entry name" value="Restriction endonuclease-like"/>
    <property type="match status" value="1"/>
</dbReference>
<evidence type="ECO:0000313" key="3">
    <source>
        <dbReference type="Proteomes" id="UP000315017"/>
    </source>
</evidence>
<dbReference type="InterPro" id="IPR011335">
    <property type="entry name" value="Restrct_endonuc-II-like"/>
</dbReference>
<dbReference type="Pfam" id="PF05685">
    <property type="entry name" value="Uma2"/>
    <property type="match status" value="1"/>
</dbReference>
<evidence type="ECO:0000259" key="1">
    <source>
        <dbReference type="Pfam" id="PF05685"/>
    </source>
</evidence>
<dbReference type="KEGG" id="aagg:ETAA8_38600"/>
<reference evidence="2 3" key="1">
    <citation type="submission" date="2019-02" db="EMBL/GenBank/DDBJ databases">
        <title>Deep-cultivation of Planctomycetes and their phenomic and genomic characterization uncovers novel biology.</title>
        <authorList>
            <person name="Wiegand S."/>
            <person name="Jogler M."/>
            <person name="Boedeker C."/>
            <person name="Pinto D."/>
            <person name="Vollmers J."/>
            <person name="Rivas-Marin E."/>
            <person name="Kohn T."/>
            <person name="Peeters S.H."/>
            <person name="Heuer A."/>
            <person name="Rast P."/>
            <person name="Oberbeckmann S."/>
            <person name="Bunk B."/>
            <person name="Jeske O."/>
            <person name="Meyerdierks A."/>
            <person name="Storesund J.E."/>
            <person name="Kallscheuer N."/>
            <person name="Luecker S."/>
            <person name="Lage O.M."/>
            <person name="Pohl T."/>
            <person name="Merkel B.J."/>
            <person name="Hornburger P."/>
            <person name="Mueller R.-W."/>
            <person name="Bruemmer F."/>
            <person name="Labrenz M."/>
            <person name="Spormann A.M."/>
            <person name="Op den Camp H."/>
            <person name="Overmann J."/>
            <person name="Amann R."/>
            <person name="Jetten M.S.M."/>
            <person name="Mascher T."/>
            <person name="Medema M.H."/>
            <person name="Devos D.P."/>
            <person name="Kaster A.-K."/>
            <person name="Ovreas L."/>
            <person name="Rohde M."/>
            <person name="Galperin M.Y."/>
            <person name="Jogler C."/>
        </authorList>
    </citation>
    <scope>NUCLEOTIDE SEQUENCE [LARGE SCALE GENOMIC DNA]</scope>
    <source>
        <strain evidence="2 3">ETA_A8</strain>
    </source>
</reference>
<dbReference type="Proteomes" id="UP000315017">
    <property type="component" value="Chromosome"/>
</dbReference>
<dbReference type="CDD" id="cd06260">
    <property type="entry name" value="DUF820-like"/>
    <property type="match status" value="1"/>
</dbReference>
<proteinExistence type="predicted"/>
<dbReference type="Gene3D" id="3.90.1570.10">
    <property type="entry name" value="tt1808, chain A"/>
    <property type="match status" value="1"/>
</dbReference>
<sequence length="226" mass="24762">MSTSFPIPLPSSEGLTSVGTLGELANRFGDLPLTRICFSPLPGLATGEDLLRLRAEQGKRFELVDGTLIEKAMGAYEGLLASWLVTQLHIYLTTNPIGIAFGDGTPLQLAPKLIRLPDCGFIALDRLPGGEFPIDSPTPHIVPNLAVEVVSVTNTRGEMEAKMAEYFGHGVQEVWYLYPRTRQLFQFTPGTQFRVIEIDESITTELLPGFSLSMKCLFSPPGRPKL</sequence>